<accession>A0A8H6J0F5</accession>
<feature type="transmembrane region" description="Helical" evidence="2">
    <location>
        <begin position="798"/>
        <end position="821"/>
    </location>
</feature>
<evidence type="ECO:0000259" key="3">
    <source>
        <dbReference type="Pfam" id="PF09994"/>
    </source>
</evidence>
<dbReference type="Pfam" id="PF09994">
    <property type="entry name" value="T6SS_Tle1-like_cat"/>
    <property type="match status" value="1"/>
</dbReference>
<feature type="region of interest" description="Disordered" evidence="1">
    <location>
        <begin position="274"/>
        <end position="299"/>
    </location>
</feature>
<feature type="region of interest" description="Disordered" evidence="1">
    <location>
        <begin position="217"/>
        <end position="255"/>
    </location>
</feature>
<dbReference type="PANTHER" id="PTHR33840">
    <property type="match status" value="1"/>
</dbReference>
<keyword evidence="2" id="KW-0472">Membrane</keyword>
<dbReference type="PANTHER" id="PTHR33840:SF1">
    <property type="entry name" value="TLE1 PHOSPHOLIPASE DOMAIN-CONTAINING PROTEIN"/>
    <property type="match status" value="1"/>
</dbReference>
<name>A0A8H6J0F5_9PEZI</name>
<dbReference type="Proteomes" id="UP000652219">
    <property type="component" value="Unassembled WGS sequence"/>
</dbReference>
<evidence type="ECO:0000313" key="4">
    <source>
        <dbReference type="EMBL" id="KAF6803858.1"/>
    </source>
</evidence>
<organism evidence="4 5">
    <name type="scientific">Colletotrichum sojae</name>
    <dbReference type="NCBI Taxonomy" id="2175907"/>
    <lineage>
        <taxon>Eukaryota</taxon>
        <taxon>Fungi</taxon>
        <taxon>Dikarya</taxon>
        <taxon>Ascomycota</taxon>
        <taxon>Pezizomycotina</taxon>
        <taxon>Sordariomycetes</taxon>
        <taxon>Hypocreomycetidae</taxon>
        <taxon>Glomerellales</taxon>
        <taxon>Glomerellaceae</taxon>
        <taxon>Colletotrichum</taxon>
        <taxon>Colletotrichum orchidearum species complex</taxon>
    </lineage>
</organism>
<evidence type="ECO:0000256" key="1">
    <source>
        <dbReference type="SAM" id="MobiDB-lite"/>
    </source>
</evidence>
<feature type="compositionally biased region" description="Acidic residues" evidence="1">
    <location>
        <begin position="774"/>
        <end position="785"/>
    </location>
</feature>
<feature type="transmembrane region" description="Helical" evidence="2">
    <location>
        <begin position="644"/>
        <end position="670"/>
    </location>
</feature>
<gene>
    <name evidence="4" type="ORF">CSOJ01_10587</name>
</gene>
<keyword evidence="2" id="KW-1133">Transmembrane helix</keyword>
<evidence type="ECO:0000256" key="2">
    <source>
        <dbReference type="SAM" id="Phobius"/>
    </source>
</evidence>
<feature type="domain" description="T6SS Phospholipase effector Tle1-like catalytic" evidence="3">
    <location>
        <begin position="9"/>
        <end position="214"/>
    </location>
</feature>
<dbReference type="AlphaFoldDB" id="A0A8H6J0F5"/>
<feature type="region of interest" description="Disordered" evidence="1">
    <location>
        <begin position="758"/>
        <end position="785"/>
    </location>
</feature>
<dbReference type="InterPro" id="IPR018712">
    <property type="entry name" value="Tle1-like_cat"/>
</dbReference>
<keyword evidence="2" id="KW-0812">Transmembrane</keyword>
<protein>
    <recommendedName>
        <fullName evidence="3">T6SS Phospholipase effector Tle1-like catalytic domain-containing protein</fullName>
    </recommendedName>
</protein>
<proteinExistence type="predicted"/>
<keyword evidence="5" id="KW-1185">Reference proteome</keyword>
<dbReference type="EMBL" id="WIGN01000225">
    <property type="protein sequence ID" value="KAF6803858.1"/>
    <property type="molecule type" value="Genomic_DNA"/>
</dbReference>
<reference evidence="4 5" key="1">
    <citation type="journal article" date="2020" name="Phytopathology">
        <title>Genome Sequence Resources of Colletotrichum truncatum, C. plurivorum, C. musicola, and C. sojae: Four Species Pathogenic to Soybean (Glycine max).</title>
        <authorList>
            <person name="Rogerio F."/>
            <person name="Boufleur T.R."/>
            <person name="Ciampi-Guillardi M."/>
            <person name="Sukno S.A."/>
            <person name="Thon M.R."/>
            <person name="Massola Junior N.S."/>
            <person name="Baroncelli R."/>
        </authorList>
    </citation>
    <scope>NUCLEOTIDE SEQUENCE [LARGE SCALE GENOMIC DNA]</scope>
    <source>
        <strain evidence="4 5">LFN0009</strain>
    </source>
</reference>
<sequence>MNTQLSFNRIVVCVDGTWYNSDGQEGKQHIDTRHHSASRKLRRLTCKIRCYINGIGTEKSKPDKFNDGITGDGCAEQIREVFTYCCKQINSGQDEVWLFGFSRGAYVIRVVAALLHQLTLKNTPERTNTTVCKRLKNLAMHKSASKGTTNGQEQENGQAPPRIKFLGLFDTVKQISAEAELDVDITDTSFIEHARHALALNEKRKFFPILHTSNRAMPVPGQARGETTWRPGSPPGLATSMASTDAAPEAEPEPWTFQYSNKVKVTMFDLRSSHRHGSLQSIPRNKLRKKKDGEQPEPRHVVMINQGLSDELSLGRREVFGSDNFGTLQGYRSDSSSGIIIHPSVYFLLDTYATLGIRKALEEFLTHLERFREKANQHPGIIIHDSEGYQAGNCKEVTAFKRFLRSRPNNSEARKNLHALWICIETDTDRPVQFALASVLKEVAAIAPTTPIIVVGAKKDKYLRLHGDEPTVEMAENNPTVSFLHEGELLLNRQTIFETQFESSKDTHPFWSKLDVKFAFVSKDDEDSIRSLIRLTMESLNDSEVLDALGRAQVLDIESKIDQAVERTLKLLKAAVGSATAWTGLVVTNVVAASTISRFLCEEIAHGCFGIPKANAADVDTILAGIVWKNLAPFMAQSLARSTMIWGGVACLTFFTLVGGIPLAAAAPLLEAPAAARMIIKCACDLILILDKVDVDEGGVKIQKLRRRAVHGKINELIPLISSLCLDAYKEKTVSKYREGIRDILTKYKFQITVGAAQDSDDDNTGENSTDTEPASDPEDREDIDQFLSGPIDSSDHVFLLSGGFVCFSYFTAVSSVFSLVMSHQEFARQR</sequence>
<evidence type="ECO:0000313" key="5">
    <source>
        <dbReference type="Proteomes" id="UP000652219"/>
    </source>
</evidence>
<comment type="caution">
    <text evidence="4">The sequence shown here is derived from an EMBL/GenBank/DDBJ whole genome shotgun (WGS) entry which is preliminary data.</text>
</comment>